<gene>
    <name evidence="2" type="ORF">J2T55_000065</name>
</gene>
<dbReference type="RefSeq" id="WP_259053360.1">
    <property type="nucleotide sequence ID" value="NZ_JANUCT010000001.1"/>
</dbReference>
<protein>
    <submittedName>
        <fullName evidence="2">Uncharacterized protein</fullName>
    </submittedName>
</protein>
<keyword evidence="1" id="KW-0812">Transmembrane</keyword>
<evidence type="ECO:0000256" key="1">
    <source>
        <dbReference type="SAM" id="Phobius"/>
    </source>
</evidence>
<name>A0AAE3HJ09_9GAMM</name>
<dbReference type="AlphaFoldDB" id="A0AAE3HJ09"/>
<keyword evidence="1" id="KW-1133">Transmembrane helix</keyword>
<sequence length="43" mass="4624">MADKYSVTARYQDRVDARQRQSGGLILALAAMLIAGGLLLFLG</sequence>
<keyword evidence="3" id="KW-1185">Reference proteome</keyword>
<reference evidence="2" key="1">
    <citation type="submission" date="2022-08" db="EMBL/GenBank/DDBJ databases">
        <title>Genomic Encyclopedia of Type Strains, Phase III (KMG-III): the genomes of soil and plant-associated and newly described type strains.</title>
        <authorList>
            <person name="Whitman W."/>
        </authorList>
    </citation>
    <scope>NUCLEOTIDE SEQUENCE</scope>
    <source>
        <strain evidence="2">HMT 1</strain>
    </source>
</reference>
<proteinExistence type="predicted"/>
<feature type="transmembrane region" description="Helical" evidence="1">
    <location>
        <begin position="24"/>
        <end position="42"/>
    </location>
</feature>
<evidence type="ECO:0000313" key="2">
    <source>
        <dbReference type="EMBL" id="MCS3902073.1"/>
    </source>
</evidence>
<dbReference type="EMBL" id="JANUCT010000001">
    <property type="protein sequence ID" value="MCS3902073.1"/>
    <property type="molecule type" value="Genomic_DNA"/>
</dbReference>
<evidence type="ECO:0000313" key="3">
    <source>
        <dbReference type="Proteomes" id="UP001204445"/>
    </source>
</evidence>
<organism evidence="2 3">
    <name type="scientific">Methylohalomonas lacus</name>
    <dbReference type="NCBI Taxonomy" id="398773"/>
    <lineage>
        <taxon>Bacteria</taxon>
        <taxon>Pseudomonadati</taxon>
        <taxon>Pseudomonadota</taxon>
        <taxon>Gammaproteobacteria</taxon>
        <taxon>Methylohalomonadales</taxon>
        <taxon>Methylohalomonadaceae</taxon>
        <taxon>Methylohalomonas</taxon>
    </lineage>
</organism>
<dbReference type="Proteomes" id="UP001204445">
    <property type="component" value="Unassembled WGS sequence"/>
</dbReference>
<comment type="caution">
    <text evidence="2">The sequence shown here is derived from an EMBL/GenBank/DDBJ whole genome shotgun (WGS) entry which is preliminary data.</text>
</comment>
<accession>A0AAE3HJ09</accession>
<keyword evidence="1" id="KW-0472">Membrane</keyword>